<feature type="non-terminal residue" evidence="3">
    <location>
        <position position="1"/>
    </location>
</feature>
<feature type="domain" description="GST N-terminal" evidence="1">
    <location>
        <begin position="57"/>
        <end position="135"/>
    </location>
</feature>
<reference evidence="3 4" key="1">
    <citation type="journal article" date="2024" name="BMC Genomics">
        <title>Genome assembly of redclaw crayfish (Cherax quadricarinatus) provides insights into its immune adaptation and hypoxia tolerance.</title>
        <authorList>
            <person name="Liu Z."/>
            <person name="Zheng J."/>
            <person name="Li H."/>
            <person name="Fang K."/>
            <person name="Wang S."/>
            <person name="He J."/>
            <person name="Zhou D."/>
            <person name="Weng S."/>
            <person name="Chi M."/>
            <person name="Gu Z."/>
            <person name="He J."/>
            <person name="Li F."/>
            <person name="Wang M."/>
        </authorList>
    </citation>
    <scope>NUCLEOTIDE SEQUENCE [LARGE SCALE GENOMIC DNA]</scope>
    <source>
        <strain evidence="3">ZL_2023a</strain>
    </source>
</reference>
<dbReference type="SFLD" id="SFLDG01205">
    <property type="entry name" value="AMPS.1"/>
    <property type="match status" value="1"/>
</dbReference>
<dbReference type="PROSITE" id="PS50405">
    <property type="entry name" value="GST_CTER"/>
    <property type="match status" value="1"/>
</dbReference>
<dbReference type="CDD" id="cd03192">
    <property type="entry name" value="GST_C_Sigma_like"/>
    <property type="match status" value="1"/>
</dbReference>
<dbReference type="Gene3D" id="3.40.30.10">
    <property type="entry name" value="Glutaredoxin"/>
    <property type="match status" value="1"/>
</dbReference>
<dbReference type="EMBL" id="JARKIK010000078">
    <property type="protein sequence ID" value="KAK8726855.1"/>
    <property type="molecule type" value="Genomic_DNA"/>
</dbReference>
<dbReference type="SUPFAM" id="SSF52833">
    <property type="entry name" value="Thioredoxin-like"/>
    <property type="match status" value="1"/>
</dbReference>
<evidence type="ECO:0000259" key="2">
    <source>
        <dbReference type="PROSITE" id="PS50405"/>
    </source>
</evidence>
<dbReference type="PANTHER" id="PTHR11571">
    <property type="entry name" value="GLUTATHIONE S-TRANSFERASE"/>
    <property type="match status" value="1"/>
</dbReference>
<dbReference type="AlphaFoldDB" id="A0AAW0W928"/>
<proteinExistence type="predicted"/>
<dbReference type="Proteomes" id="UP001445076">
    <property type="component" value="Unassembled WGS sequence"/>
</dbReference>
<dbReference type="InterPro" id="IPR036249">
    <property type="entry name" value="Thioredoxin-like_sf"/>
</dbReference>
<accession>A0AAW0W928</accession>
<dbReference type="InterPro" id="IPR050213">
    <property type="entry name" value="GST_superfamily"/>
</dbReference>
<protein>
    <recommendedName>
        <fullName evidence="5">Glutathione S-transferase</fullName>
    </recommendedName>
</protein>
<dbReference type="InterPro" id="IPR010987">
    <property type="entry name" value="Glutathione-S-Trfase_C-like"/>
</dbReference>
<evidence type="ECO:0000313" key="3">
    <source>
        <dbReference type="EMBL" id="KAK8726855.1"/>
    </source>
</evidence>
<evidence type="ECO:0000259" key="1">
    <source>
        <dbReference type="PROSITE" id="PS50404"/>
    </source>
</evidence>
<organism evidence="3 4">
    <name type="scientific">Cherax quadricarinatus</name>
    <name type="common">Australian red claw crayfish</name>
    <dbReference type="NCBI Taxonomy" id="27406"/>
    <lineage>
        <taxon>Eukaryota</taxon>
        <taxon>Metazoa</taxon>
        <taxon>Ecdysozoa</taxon>
        <taxon>Arthropoda</taxon>
        <taxon>Crustacea</taxon>
        <taxon>Multicrustacea</taxon>
        <taxon>Malacostraca</taxon>
        <taxon>Eumalacostraca</taxon>
        <taxon>Eucarida</taxon>
        <taxon>Decapoda</taxon>
        <taxon>Pleocyemata</taxon>
        <taxon>Astacidea</taxon>
        <taxon>Parastacoidea</taxon>
        <taxon>Parastacidae</taxon>
        <taxon>Cherax</taxon>
    </lineage>
</organism>
<sequence length="267" mass="31327">DSRTTSPTQSPLLFITSLIYHRGHHPHFKYSCHYRPRILVLLVVTACRKLATNARRMTYHLAYFDLRARGEPVRWVLRALDVSFTEERLDFFTEWKTRKPEFEWGVVPVLVCEGVQLHQTTTICRYLGEKHQLASKDLLQAARQQEVVEAFHDVSVYVAFAFFARMRQDEMQKTVMWDKVKIRIPELLKNLETRITKQGWILSSEMTWVDVFVAAYLDTYDNYLPGTLAAAPKVKCLLEHVKAIPSIKTWIEERPDWQKFEEPEGLV</sequence>
<dbReference type="PROSITE" id="PS50404">
    <property type="entry name" value="GST_NTER"/>
    <property type="match status" value="1"/>
</dbReference>
<keyword evidence="4" id="KW-1185">Reference proteome</keyword>
<dbReference type="GO" id="GO:0004364">
    <property type="term" value="F:glutathione transferase activity"/>
    <property type="evidence" value="ECO:0007669"/>
    <property type="project" value="UniProtKB-ARBA"/>
</dbReference>
<dbReference type="SFLD" id="SFLDG00363">
    <property type="entry name" value="AMPS_(cytGST):_Alpha-__Mu-__Pi"/>
    <property type="match status" value="1"/>
</dbReference>
<comment type="caution">
    <text evidence="3">The sequence shown here is derived from an EMBL/GenBank/DDBJ whole genome shotgun (WGS) entry which is preliminary data.</text>
</comment>
<dbReference type="SFLD" id="SFLDS00019">
    <property type="entry name" value="Glutathione_Transferase_(cytos"/>
    <property type="match status" value="1"/>
</dbReference>
<evidence type="ECO:0000313" key="4">
    <source>
        <dbReference type="Proteomes" id="UP001445076"/>
    </source>
</evidence>
<dbReference type="GO" id="GO:0006749">
    <property type="term" value="P:glutathione metabolic process"/>
    <property type="evidence" value="ECO:0007669"/>
    <property type="project" value="TreeGrafter"/>
</dbReference>
<dbReference type="Gene3D" id="1.20.1050.10">
    <property type="match status" value="1"/>
</dbReference>
<dbReference type="InterPro" id="IPR036282">
    <property type="entry name" value="Glutathione-S-Trfase_C_sf"/>
</dbReference>
<dbReference type="Pfam" id="PF02798">
    <property type="entry name" value="GST_N"/>
    <property type="match status" value="1"/>
</dbReference>
<name>A0AAW0W928_CHEQU</name>
<dbReference type="InterPro" id="IPR040079">
    <property type="entry name" value="Glutathione_S-Trfase"/>
</dbReference>
<dbReference type="InterPro" id="IPR004046">
    <property type="entry name" value="GST_C"/>
</dbReference>
<dbReference type="SUPFAM" id="SSF47616">
    <property type="entry name" value="GST C-terminal domain-like"/>
    <property type="match status" value="1"/>
</dbReference>
<gene>
    <name evidence="3" type="ORF">OTU49_010096</name>
</gene>
<dbReference type="CDD" id="cd03039">
    <property type="entry name" value="GST_N_Sigma_like"/>
    <property type="match status" value="1"/>
</dbReference>
<dbReference type="InterPro" id="IPR004045">
    <property type="entry name" value="Glutathione_S-Trfase_N"/>
</dbReference>
<dbReference type="Pfam" id="PF14497">
    <property type="entry name" value="GST_C_3"/>
    <property type="match status" value="1"/>
</dbReference>
<evidence type="ECO:0008006" key="5">
    <source>
        <dbReference type="Google" id="ProtNLM"/>
    </source>
</evidence>
<dbReference type="PANTHER" id="PTHR11571:SF150">
    <property type="entry name" value="GLUTATHIONE S-TRANSFERASE"/>
    <property type="match status" value="1"/>
</dbReference>
<feature type="domain" description="GST C-terminal" evidence="2">
    <location>
        <begin position="137"/>
        <end position="267"/>
    </location>
</feature>